<sequence length="300" mass="31798">MIDLRSLALLATEHADALDLPVEPFRAKGRVLDTDVRPSVMGVVNLSRDSTYRESVAPTTASAVRRGLVMAAQGADLVDVGAEGSDASNARVGADEQEARLLPVVEQLAAQGVLVSVESYTPRTVQACLTAGAAVVNLTGSEHDEEMFALAAEHDAGVVLCFVQGAHARELVTDDVETDPFPAMEEQFASRVAAARAAGVRGIAIDPGLGFGFRLDDPVGRARHQSSVLLSSFRLRRLGVTLCHALPTAYDLFEEQLRTAEGFFAVLSSLGGTGIHRTHEVPHVLAVLNAMSQLPVLPET</sequence>
<dbReference type="AlphaFoldDB" id="A0A917F7N1"/>
<dbReference type="Gene3D" id="3.20.20.20">
    <property type="entry name" value="Dihydropteroate synthase-like"/>
    <property type="match status" value="1"/>
</dbReference>
<dbReference type="InterPro" id="IPR011005">
    <property type="entry name" value="Dihydropteroate_synth-like_sf"/>
</dbReference>
<feature type="domain" description="Pterin-binding" evidence="1">
    <location>
        <begin position="38"/>
        <end position="289"/>
    </location>
</feature>
<evidence type="ECO:0000313" key="2">
    <source>
        <dbReference type="EMBL" id="GGF54907.1"/>
    </source>
</evidence>
<keyword evidence="3" id="KW-1185">Reference proteome</keyword>
<dbReference type="InterPro" id="IPR045031">
    <property type="entry name" value="DHP_synth-like"/>
</dbReference>
<protein>
    <recommendedName>
        <fullName evidence="1">Pterin-binding domain-containing protein</fullName>
    </recommendedName>
</protein>
<dbReference type="PANTHER" id="PTHR20941">
    <property type="entry name" value="FOLATE SYNTHESIS PROTEINS"/>
    <property type="match status" value="1"/>
</dbReference>
<evidence type="ECO:0000313" key="3">
    <source>
        <dbReference type="Proteomes" id="UP000649179"/>
    </source>
</evidence>
<reference evidence="2" key="2">
    <citation type="submission" date="2020-09" db="EMBL/GenBank/DDBJ databases">
        <authorList>
            <person name="Sun Q."/>
            <person name="Zhou Y."/>
        </authorList>
    </citation>
    <scope>NUCLEOTIDE SEQUENCE</scope>
    <source>
        <strain evidence="2">CGMCC 1.16067</strain>
    </source>
</reference>
<comment type="caution">
    <text evidence="2">The sequence shown here is derived from an EMBL/GenBank/DDBJ whole genome shotgun (WGS) entry which is preliminary data.</text>
</comment>
<dbReference type="GO" id="GO:0046654">
    <property type="term" value="P:tetrahydrofolate biosynthetic process"/>
    <property type="evidence" value="ECO:0007669"/>
    <property type="project" value="TreeGrafter"/>
</dbReference>
<dbReference type="RefSeq" id="WP_188780594.1">
    <property type="nucleotide sequence ID" value="NZ_BMKQ01000001.1"/>
</dbReference>
<proteinExistence type="predicted"/>
<dbReference type="SUPFAM" id="SSF51717">
    <property type="entry name" value="Dihydropteroate synthetase-like"/>
    <property type="match status" value="1"/>
</dbReference>
<dbReference type="GO" id="GO:0004156">
    <property type="term" value="F:dihydropteroate synthase activity"/>
    <property type="evidence" value="ECO:0007669"/>
    <property type="project" value="TreeGrafter"/>
</dbReference>
<evidence type="ECO:0000259" key="1">
    <source>
        <dbReference type="PROSITE" id="PS50972"/>
    </source>
</evidence>
<dbReference type="EMBL" id="BMKQ01000001">
    <property type="protein sequence ID" value="GGF54907.1"/>
    <property type="molecule type" value="Genomic_DNA"/>
</dbReference>
<reference evidence="2" key="1">
    <citation type="journal article" date="2014" name="Int. J. Syst. Evol. Microbiol.">
        <title>Complete genome sequence of Corynebacterium casei LMG S-19264T (=DSM 44701T), isolated from a smear-ripened cheese.</title>
        <authorList>
            <consortium name="US DOE Joint Genome Institute (JGI-PGF)"/>
            <person name="Walter F."/>
            <person name="Albersmeier A."/>
            <person name="Kalinowski J."/>
            <person name="Ruckert C."/>
        </authorList>
    </citation>
    <scope>NUCLEOTIDE SEQUENCE</scope>
    <source>
        <strain evidence="2">CGMCC 1.16067</strain>
    </source>
</reference>
<dbReference type="Proteomes" id="UP000649179">
    <property type="component" value="Unassembled WGS sequence"/>
</dbReference>
<organism evidence="2 3">
    <name type="scientific">Marmoricola endophyticus</name>
    <dbReference type="NCBI Taxonomy" id="2040280"/>
    <lineage>
        <taxon>Bacteria</taxon>
        <taxon>Bacillati</taxon>
        <taxon>Actinomycetota</taxon>
        <taxon>Actinomycetes</taxon>
        <taxon>Propionibacteriales</taxon>
        <taxon>Nocardioidaceae</taxon>
        <taxon>Marmoricola</taxon>
    </lineage>
</organism>
<dbReference type="Pfam" id="PF00809">
    <property type="entry name" value="Pterin_bind"/>
    <property type="match status" value="1"/>
</dbReference>
<dbReference type="PANTHER" id="PTHR20941:SF1">
    <property type="entry name" value="FOLIC ACID SYNTHESIS PROTEIN FOL1"/>
    <property type="match status" value="1"/>
</dbReference>
<gene>
    <name evidence="2" type="ORF">GCM10011519_31060</name>
</gene>
<dbReference type="PROSITE" id="PS50972">
    <property type="entry name" value="PTERIN_BINDING"/>
    <property type="match status" value="1"/>
</dbReference>
<accession>A0A917F7N1</accession>
<dbReference type="InterPro" id="IPR000489">
    <property type="entry name" value="Pterin-binding_dom"/>
</dbReference>
<name>A0A917F7N1_9ACTN</name>